<keyword evidence="3" id="KW-0963">Cytoplasm</keyword>
<evidence type="ECO:0000256" key="9">
    <source>
        <dbReference type="RuleBase" id="RU003814"/>
    </source>
</evidence>
<dbReference type="InterPro" id="IPR051855">
    <property type="entry name" value="eIF2B_beta_subunit"/>
</dbReference>
<dbReference type="SUPFAM" id="SSF100950">
    <property type="entry name" value="NagB/RpiA/CoA transferase-like"/>
    <property type="match status" value="1"/>
</dbReference>
<keyword evidence="5" id="KW-0648">Protein biosynthesis</keyword>
<evidence type="ECO:0000256" key="8">
    <source>
        <dbReference type="ARBA" id="ARBA00046432"/>
    </source>
</evidence>
<accession>A0A1J4JDK1</accession>
<evidence type="ECO:0000256" key="7">
    <source>
        <dbReference type="ARBA" id="ARBA00044228"/>
    </source>
</evidence>
<dbReference type="PANTHER" id="PTHR45859">
    <property type="entry name" value="TRANSLATION INITIATION FACTOR EIF-2B SUBUNIT BETA"/>
    <property type="match status" value="1"/>
</dbReference>
<evidence type="ECO:0000256" key="4">
    <source>
        <dbReference type="ARBA" id="ARBA00022540"/>
    </source>
</evidence>
<dbReference type="RefSeq" id="XP_068348654.1">
    <property type="nucleotide sequence ID" value="XM_068511992.1"/>
</dbReference>
<sequence length="358" mass="39880">MRAVKKELLAFELKVRRREISDSYQVSEQVIQIFETSLQEATTAEEVSQILNEITNELLSHFKNNIMITNICNLVKARLSEEQLATSSSTFHPRTQITTASKKRARGGGECEIPRSHSRSFLDMLVIQNPNLNNPADTTLKMRMNEIITSMKDNLGVSYDSIAKQAPNFLFSHDKILTLGYSNSIINFLSARHAGITVFVPERAPEYDGIQMAESLRRNKVNVVVIPDSAVFAILPKINKIIIPVFAVLANGGVVSYSLSHSVALAAKHYAKPFIALYWSMKLTDSMPTRGKNFTTLHQPNQIMSKVDPTSSNVVALNVEGDYIPPDLITLLINEEGAHCPADVFSLVRQVYEEPTGM</sequence>
<keyword evidence="4 11" id="KW-0396">Initiation factor</keyword>
<dbReference type="GO" id="GO:0003743">
    <property type="term" value="F:translation initiation factor activity"/>
    <property type="evidence" value="ECO:0007669"/>
    <property type="project" value="UniProtKB-KW"/>
</dbReference>
<dbReference type="GO" id="GO:0005851">
    <property type="term" value="C:eukaryotic translation initiation factor 2B complex"/>
    <property type="evidence" value="ECO:0007669"/>
    <property type="project" value="TreeGrafter"/>
</dbReference>
<dbReference type="GO" id="GO:0005829">
    <property type="term" value="C:cytosol"/>
    <property type="evidence" value="ECO:0007669"/>
    <property type="project" value="UniProtKB-SubCell"/>
</dbReference>
<dbReference type="AlphaFoldDB" id="A0A1J4JDK1"/>
<evidence type="ECO:0000256" key="3">
    <source>
        <dbReference type="ARBA" id="ARBA00022490"/>
    </source>
</evidence>
<dbReference type="PANTHER" id="PTHR45859:SF1">
    <property type="entry name" value="TRANSLATION INITIATION FACTOR EIF-2B SUBUNIT BETA"/>
    <property type="match status" value="1"/>
</dbReference>
<evidence type="ECO:0000256" key="1">
    <source>
        <dbReference type="ARBA" id="ARBA00004514"/>
    </source>
</evidence>
<comment type="similarity">
    <text evidence="2 9">Belongs to the eIF-2B alpha/beta/delta subunits family.</text>
</comment>
<evidence type="ECO:0000313" key="12">
    <source>
        <dbReference type="Proteomes" id="UP000179807"/>
    </source>
</evidence>
<organism evidence="11 12">
    <name type="scientific">Tritrichomonas foetus</name>
    <dbReference type="NCBI Taxonomy" id="1144522"/>
    <lineage>
        <taxon>Eukaryota</taxon>
        <taxon>Metamonada</taxon>
        <taxon>Parabasalia</taxon>
        <taxon>Tritrichomonadida</taxon>
        <taxon>Tritrichomonadidae</taxon>
        <taxon>Tritrichomonas</taxon>
    </lineage>
</organism>
<feature type="compositionally biased region" description="Polar residues" evidence="10">
    <location>
        <begin position="88"/>
        <end position="100"/>
    </location>
</feature>
<dbReference type="Proteomes" id="UP000179807">
    <property type="component" value="Unassembled WGS sequence"/>
</dbReference>
<feature type="region of interest" description="Disordered" evidence="10">
    <location>
        <begin position="88"/>
        <end position="112"/>
    </location>
</feature>
<dbReference type="InterPro" id="IPR042529">
    <property type="entry name" value="IF_2B-like_C"/>
</dbReference>
<dbReference type="InterPro" id="IPR037171">
    <property type="entry name" value="NagB/RpiA_transferase-like"/>
</dbReference>
<dbReference type="GeneID" id="94846696"/>
<evidence type="ECO:0000256" key="10">
    <source>
        <dbReference type="SAM" id="MobiDB-lite"/>
    </source>
</evidence>
<proteinExistence type="inferred from homology"/>
<gene>
    <name evidence="11" type="ORF">TRFO_38360</name>
</gene>
<dbReference type="Gene3D" id="3.40.50.10470">
    <property type="entry name" value="Translation initiation factor eif-2b, domain 2"/>
    <property type="match status" value="1"/>
</dbReference>
<dbReference type="EMBL" id="MLAK01001239">
    <property type="protein sequence ID" value="OHS95517.1"/>
    <property type="molecule type" value="Genomic_DNA"/>
</dbReference>
<reference evidence="11" key="1">
    <citation type="submission" date="2016-10" db="EMBL/GenBank/DDBJ databases">
        <authorList>
            <person name="Benchimol M."/>
            <person name="Almeida L.G."/>
            <person name="Vasconcelos A.T."/>
            <person name="Perreira-Neves A."/>
            <person name="Rosa I.A."/>
            <person name="Tasca T."/>
            <person name="Bogo M.R."/>
            <person name="de Souza W."/>
        </authorList>
    </citation>
    <scope>NUCLEOTIDE SEQUENCE [LARGE SCALE GENOMIC DNA]</scope>
    <source>
        <strain evidence="11">K</strain>
    </source>
</reference>
<evidence type="ECO:0000313" key="11">
    <source>
        <dbReference type="EMBL" id="OHS95517.1"/>
    </source>
</evidence>
<name>A0A1J4JDK1_9EUKA</name>
<dbReference type="OrthoDB" id="269919at2759"/>
<dbReference type="VEuPathDB" id="TrichDB:TRFO_38360"/>
<dbReference type="Pfam" id="PF01008">
    <property type="entry name" value="IF-2B"/>
    <property type="match status" value="1"/>
</dbReference>
<evidence type="ECO:0000256" key="5">
    <source>
        <dbReference type="ARBA" id="ARBA00022917"/>
    </source>
</evidence>
<dbReference type="GO" id="GO:0005085">
    <property type="term" value="F:guanyl-nucleotide exchange factor activity"/>
    <property type="evidence" value="ECO:0007669"/>
    <property type="project" value="TreeGrafter"/>
</dbReference>
<evidence type="ECO:0000256" key="2">
    <source>
        <dbReference type="ARBA" id="ARBA00007251"/>
    </source>
</evidence>
<evidence type="ECO:0000256" key="6">
    <source>
        <dbReference type="ARBA" id="ARBA00044122"/>
    </source>
</evidence>
<comment type="subcellular location">
    <subcellularLocation>
        <location evidence="1">Cytoplasm</location>
        <location evidence="1">Cytosol</location>
    </subcellularLocation>
</comment>
<comment type="subunit">
    <text evidence="8">Component of the translation initiation factor 2B (eIF2B) complex which is a heterodecamer of two sets of five different subunits: alpha, beta, gamma, delta and epsilon. Subunits alpha, beta and delta comprise a regulatory subcomplex and subunits epsilon and gamma comprise a catalytic subcomplex. Within the complex, the hexameric regulatory complex resides at the center, with the two heterodimeric catalytic subcomplexes bound on opposite sides.</text>
</comment>
<keyword evidence="12" id="KW-1185">Reference proteome</keyword>
<protein>
    <recommendedName>
        <fullName evidence="6">Translation initiation factor eIF2B subunit beta</fullName>
    </recommendedName>
    <alternativeName>
        <fullName evidence="7">eIF2B GDP-GTP exchange factor subunit beta</fullName>
    </alternativeName>
</protein>
<comment type="caution">
    <text evidence="11">The sequence shown here is derived from an EMBL/GenBank/DDBJ whole genome shotgun (WGS) entry which is preliminary data.</text>
</comment>
<dbReference type="InterPro" id="IPR000649">
    <property type="entry name" value="IF-2B-related"/>
</dbReference>